<keyword evidence="2" id="KW-1185">Reference proteome</keyword>
<dbReference type="Proteomes" id="UP000054524">
    <property type="component" value="Unassembled WGS sequence"/>
</dbReference>
<protein>
    <submittedName>
        <fullName evidence="1">Uncharacterized protein</fullName>
    </submittedName>
</protein>
<sequence length="227" mass="25770">MRDIIKSSSADILRDFKLSSLESSTEDSGYLDLSSENSLDLCNLLEGQSEADRSDRLSMQERIHPDTNSILYAKIEEYNEVACLLMEPVCIEILGVRCSGKSSFLYGLLRVNYHLFPQLIITKGPVPEIDGTKVHTATSMDEMISVLETVIKTQHITKTQILGIDTLITLLNVERTEEKKHEVFFLLKVLNALGVRVVVITSLIETVRRSSDFYHRSILFRRLPYSE</sequence>
<proteinExistence type="predicted"/>
<dbReference type="RefSeq" id="XP_052904190.1">
    <property type="nucleotide sequence ID" value="XM_053049240.1"/>
</dbReference>
<comment type="caution">
    <text evidence="1">The sequence shown here is derived from an EMBL/GenBank/DDBJ whole genome shotgun (WGS) entry which is preliminary data.</text>
</comment>
<name>A0A086J0G7_NEMA1</name>
<organism evidence="1 2">
    <name type="scientific">Nematocida ausubeli (strain ATCC PRA-371 / ERTm2)</name>
    <name type="common">Nematode killer fungus</name>
    <dbReference type="NCBI Taxonomy" id="1913371"/>
    <lineage>
        <taxon>Eukaryota</taxon>
        <taxon>Fungi</taxon>
        <taxon>Fungi incertae sedis</taxon>
        <taxon>Microsporidia</taxon>
        <taxon>Nematocida</taxon>
    </lineage>
</organism>
<gene>
    <name evidence="1" type="ORF">NESG_01613</name>
</gene>
<accession>A0A086J0G7</accession>
<evidence type="ECO:0000313" key="2">
    <source>
        <dbReference type="Proteomes" id="UP000054524"/>
    </source>
</evidence>
<evidence type="ECO:0000313" key="1">
    <source>
        <dbReference type="EMBL" id="KFG25635.1"/>
    </source>
</evidence>
<dbReference type="AlphaFoldDB" id="A0A086J0G7"/>
<reference evidence="1 2" key="1">
    <citation type="journal article" date="2014" name="Genome Announc.">
        <title>Genome Sequence of the Microsporidian Species Nematocida sp1 Strain ERTm6 (ATCC PRA-372).</title>
        <authorList>
            <person name="Bakowski M.A."/>
            <person name="Priest M."/>
            <person name="Young S."/>
            <person name="Cuomo C.A."/>
            <person name="Troemel E.R."/>
        </authorList>
    </citation>
    <scope>NUCLEOTIDE SEQUENCE [LARGE SCALE GENOMIC DNA]</scope>
    <source>
        <strain evidence="1 2">ERTm6</strain>
    </source>
</reference>
<dbReference type="GeneID" id="77676586"/>
<dbReference type="EMBL" id="AKIJ01000004">
    <property type="protein sequence ID" value="KFG25635.1"/>
    <property type="molecule type" value="Genomic_DNA"/>
</dbReference>
<dbReference type="HOGENOM" id="CLU_1225063_0_0_1"/>